<evidence type="ECO:0000313" key="1">
    <source>
        <dbReference type="EMBL" id="MFF9885758.1"/>
    </source>
</evidence>
<accession>A0ABW6Z5F6</accession>
<sequence>MTITTHETLVSQEADLLARVRDLLAAHPAGSGFRLLAVQDEVSVGEGEVVVQEFNPVSGVVELRARQLTEVNTGDLLHAARVINPNDQELVSYAQSPQATVWLKSGKDHLMSPGVISR</sequence>
<keyword evidence="2" id="KW-1185">Reference proteome</keyword>
<organism evidence="1 2">
    <name type="scientific">Streptomyces eurythermus</name>
    <dbReference type="NCBI Taxonomy" id="42237"/>
    <lineage>
        <taxon>Bacteria</taxon>
        <taxon>Bacillati</taxon>
        <taxon>Actinomycetota</taxon>
        <taxon>Actinomycetes</taxon>
        <taxon>Kitasatosporales</taxon>
        <taxon>Streptomycetaceae</taxon>
        <taxon>Streptomyces</taxon>
    </lineage>
</organism>
<gene>
    <name evidence="1" type="ORF">ACF1HC_29810</name>
</gene>
<protein>
    <submittedName>
        <fullName evidence="1">Uncharacterized protein</fullName>
    </submittedName>
</protein>
<dbReference type="RefSeq" id="WP_030785932.1">
    <property type="nucleotide sequence ID" value="NZ_JBFACJ010000024.1"/>
</dbReference>
<evidence type="ECO:0000313" key="2">
    <source>
        <dbReference type="Proteomes" id="UP001603418"/>
    </source>
</evidence>
<reference evidence="1 2" key="1">
    <citation type="submission" date="2024-10" db="EMBL/GenBank/DDBJ databases">
        <title>The Natural Products Discovery Center: Release of the First 8490 Sequenced Strains for Exploring Actinobacteria Biosynthetic Diversity.</title>
        <authorList>
            <person name="Kalkreuter E."/>
            <person name="Kautsar S.A."/>
            <person name="Yang D."/>
            <person name="Bader C.D."/>
            <person name="Teijaro C.N."/>
            <person name="Fluegel L."/>
            <person name="Davis C.M."/>
            <person name="Simpson J.R."/>
            <person name="Lauterbach L."/>
            <person name="Steele A.D."/>
            <person name="Gui C."/>
            <person name="Meng S."/>
            <person name="Li G."/>
            <person name="Viehrig K."/>
            <person name="Ye F."/>
            <person name="Su P."/>
            <person name="Kiefer A.F."/>
            <person name="Nichols A."/>
            <person name="Cepeda A.J."/>
            <person name="Yan W."/>
            <person name="Fan B."/>
            <person name="Jiang Y."/>
            <person name="Adhikari A."/>
            <person name="Zheng C.-J."/>
            <person name="Schuster L."/>
            <person name="Cowan T.M."/>
            <person name="Smanski M.J."/>
            <person name="Chevrette M.G."/>
            <person name="De Carvalho L.P.S."/>
            <person name="Shen B."/>
        </authorList>
    </citation>
    <scope>NUCLEOTIDE SEQUENCE [LARGE SCALE GENOMIC DNA]</scope>
    <source>
        <strain evidence="1 2">NPDC013366</strain>
    </source>
</reference>
<dbReference type="EMBL" id="JBICBM010000015">
    <property type="protein sequence ID" value="MFF9885758.1"/>
    <property type="molecule type" value="Genomic_DNA"/>
</dbReference>
<comment type="caution">
    <text evidence="1">The sequence shown here is derived from an EMBL/GenBank/DDBJ whole genome shotgun (WGS) entry which is preliminary data.</text>
</comment>
<name>A0ABW6Z5F6_9ACTN</name>
<dbReference type="Proteomes" id="UP001603418">
    <property type="component" value="Unassembled WGS sequence"/>
</dbReference>
<proteinExistence type="predicted"/>